<gene>
    <name evidence="2" type="ORF">CLV81_2949</name>
</gene>
<dbReference type="Proteomes" id="UP000237640">
    <property type="component" value="Unassembled WGS sequence"/>
</dbReference>
<keyword evidence="1" id="KW-0732">Signal</keyword>
<evidence type="ECO:0008006" key="4">
    <source>
        <dbReference type="Google" id="ProtNLM"/>
    </source>
</evidence>
<name>A0A2T0MAL4_9FLAO</name>
<comment type="caution">
    <text evidence="2">The sequence shown here is derived from an EMBL/GenBank/DDBJ whole genome shotgun (WGS) entry which is preliminary data.</text>
</comment>
<keyword evidence="3" id="KW-1185">Reference proteome</keyword>
<evidence type="ECO:0000313" key="2">
    <source>
        <dbReference type="EMBL" id="PRX54547.1"/>
    </source>
</evidence>
<accession>A0A2T0MAL4</accession>
<dbReference type="OrthoDB" id="1187639at2"/>
<proteinExistence type="predicted"/>
<feature type="signal peptide" evidence="1">
    <location>
        <begin position="1"/>
        <end position="24"/>
    </location>
</feature>
<feature type="chain" id="PRO_5015734248" description="GLPGLI family protein" evidence="1">
    <location>
        <begin position="25"/>
        <end position="247"/>
    </location>
</feature>
<reference evidence="2 3" key="1">
    <citation type="submission" date="2018-03" db="EMBL/GenBank/DDBJ databases">
        <title>Genomic Encyclopedia of Archaeal and Bacterial Type Strains, Phase II (KMG-II): from individual species to whole genera.</title>
        <authorList>
            <person name="Goeker M."/>
        </authorList>
    </citation>
    <scope>NUCLEOTIDE SEQUENCE [LARGE SCALE GENOMIC DNA]</scope>
    <source>
        <strain evidence="2 3">DSM 25027</strain>
    </source>
</reference>
<organism evidence="2 3">
    <name type="scientific">Flagellimonas meridianipacifica</name>
    <dbReference type="NCBI Taxonomy" id="1080225"/>
    <lineage>
        <taxon>Bacteria</taxon>
        <taxon>Pseudomonadati</taxon>
        <taxon>Bacteroidota</taxon>
        <taxon>Flavobacteriia</taxon>
        <taxon>Flavobacteriales</taxon>
        <taxon>Flavobacteriaceae</taxon>
        <taxon>Flagellimonas</taxon>
    </lineage>
</organism>
<dbReference type="RefSeq" id="WP_106145808.1">
    <property type="nucleotide sequence ID" value="NZ_PVYX01000002.1"/>
</dbReference>
<evidence type="ECO:0000256" key="1">
    <source>
        <dbReference type="SAM" id="SignalP"/>
    </source>
</evidence>
<sequence length="247" mass="28691">MPQVSLRKSTIALLLSIFCGYTVALNGQNTPTDSLYLWFDEQIGLLNTGLYASQEYVEEYQVINDKHRFFESPNYLTGTLWQKSIPFHKVFLKYDLFEDQIIVYPKGISGASSVKLDLAKVDSFQIQNRKFVKKSIVDTKSNPVNGFFEVLLKGTDFTLLKKHRKTDVRKLNRNRVYYEFKEKNEYALAYKGVFYEIKNRRDVISVFPISKDIQKEFLAKKMAKELTDTGLRLLLQEIEAHLTKKSG</sequence>
<evidence type="ECO:0000313" key="3">
    <source>
        <dbReference type="Proteomes" id="UP000237640"/>
    </source>
</evidence>
<protein>
    <recommendedName>
        <fullName evidence="4">GLPGLI family protein</fullName>
    </recommendedName>
</protein>
<dbReference type="EMBL" id="PVYX01000002">
    <property type="protein sequence ID" value="PRX54547.1"/>
    <property type="molecule type" value="Genomic_DNA"/>
</dbReference>
<dbReference type="AlphaFoldDB" id="A0A2T0MAL4"/>